<evidence type="ECO:0000313" key="3">
    <source>
        <dbReference type="Proteomes" id="UP000596661"/>
    </source>
</evidence>
<proteinExistence type="predicted"/>
<sequence>MRCQGTTFRLPINPKIEKTSRQNRRRKRLERAVTGVEQEVIMVDNINASNNGNNGGFVEDQANARNQNDRSVRDSLLPNLTGARSCIRLPAIDANNFEIKSAIL</sequence>
<organism evidence="2 3">
    <name type="scientific">Cannabis sativa</name>
    <name type="common">Hemp</name>
    <name type="synonym">Marijuana</name>
    <dbReference type="NCBI Taxonomy" id="3483"/>
    <lineage>
        <taxon>Eukaryota</taxon>
        <taxon>Viridiplantae</taxon>
        <taxon>Streptophyta</taxon>
        <taxon>Embryophyta</taxon>
        <taxon>Tracheophyta</taxon>
        <taxon>Spermatophyta</taxon>
        <taxon>Magnoliopsida</taxon>
        <taxon>eudicotyledons</taxon>
        <taxon>Gunneridae</taxon>
        <taxon>Pentapetalae</taxon>
        <taxon>rosids</taxon>
        <taxon>fabids</taxon>
        <taxon>Rosales</taxon>
        <taxon>Cannabaceae</taxon>
        <taxon>Cannabis</taxon>
    </lineage>
</organism>
<accession>A0A803PAN1</accession>
<feature type="region of interest" description="Disordered" evidence="1">
    <location>
        <begin position="51"/>
        <end position="71"/>
    </location>
</feature>
<keyword evidence="3" id="KW-1185">Reference proteome</keyword>
<dbReference type="Proteomes" id="UP000596661">
    <property type="component" value="Chromosome 3"/>
</dbReference>
<evidence type="ECO:0000256" key="1">
    <source>
        <dbReference type="SAM" id="MobiDB-lite"/>
    </source>
</evidence>
<feature type="region of interest" description="Disordered" evidence="1">
    <location>
        <begin position="1"/>
        <end position="29"/>
    </location>
</feature>
<evidence type="ECO:0000313" key="2">
    <source>
        <dbReference type="EnsemblPlants" id="cds.evm.model.03.842"/>
    </source>
</evidence>
<dbReference type="AlphaFoldDB" id="A0A803PAN1"/>
<dbReference type="Gramene" id="evm.model.03.842">
    <property type="protein sequence ID" value="cds.evm.model.03.842"/>
    <property type="gene ID" value="evm.TU.03.842"/>
</dbReference>
<reference evidence="2" key="1">
    <citation type="submission" date="2018-11" db="EMBL/GenBank/DDBJ databases">
        <authorList>
            <person name="Grassa J C."/>
        </authorList>
    </citation>
    <scope>NUCLEOTIDE SEQUENCE [LARGE SCALE GENOMIC DNA]</scope>
</reference>
<protein>
    <submittedName>
        <fullName evidence="2">Uncharacterized protein</fullName>
    </submittedName>
</protein>
<dbReference type="EMBL" id="UZAU01000269">
    <property type="status" value="NOT_ANNOTATED_CDS"/>
    <property type="molecule type" value="Genomic_DNA"/>
</dbReference>
<reference evidence="2" key="2">
    <citation type="submission" date="2021-03" db="UniProtKB">
        <authorList>
            <consortium name="EnsemblPlants"/>
        </authorList>
    </citation>
    <scope>IDENTIFICATION</scope>
</reference>
<dbReference type="EnsemblPlants" id="evm.model.03.842">
    <property type="protein sequence ID" value="cds.evm.model.03.842"/>
    <property type="gene ID" value="evm.TU.03.842"/>
</dbReference>
<name>A0A803PAN1_CANSA</name>